<gene>
    <name evidence="2" type="ordered locus">Cseg_3243</name>
</gene>
<dbReference type="EMBL" id="CP002008">
    <property type="protein sequence ID" value="ADG11679.1"/>
    <property type="molecule type" value="Genomic_DNA"/>
</dbReference>
<feature type="region of interest" description="Disordered" evidence="1">
    <location>
        <begin position="127"/>
        <end position="155"/>
    </location>
</feature>
<feature type="compositionally biased region" description="Pro residues" evidence="1">
    <location>
        <begin position="355"/>
        <end position="364"/>
    </location>
</feature>
<name>D5VMF6_CAUST</name>
<feature type="compositionally biased region" description="Acidic residues" evidence="1">
    <location>
        <begin position="145"/>
        <end position="154"/>
    </location>
</feature>
<proteinExistence type="predicted"/>
<evidence type="ECO:0000313" key="3">
    <source>
        <dbReference type="Proteomes" id="UP000002629"/>
    </source>
</evidence>
<feature type="region of interest" description="Disordered" evidence="1">
    <location>
        <begin position="1"/>
        <end position="49"/>
    </location>
</feature>
<feature type="compositionally biased region" description="Pro residues" evidence="1">
    <location>
        <begin position="375"/>
        <end position="384"/>
    </location>
</feature>
<evidence type="ECO:0000313" key="2">
    <source>
        <dbReference type="EMBL" id="ADG11679.1"/>
    </source>
</evidence>
<sequence>MLEKRGAFRAQLPPPLPTPNPLKSLTPTPLYAPPRPRCPERPYSTAMSRSHPDARATWFRLSEDSWAQIAEEYKNGATAAELGAKWKVSVSSVYRHACKDGWTKKAHADDLAREHAAAFEAEAEAARRAALGGAGPPPSELWLTGDEDDDDADGEALSAFGASFEDKAAFSPGFAPGARVPPPPLSTDPSDLKAATLARLAAAIQSGRDQEALRLATLADRLTRLASADDEGLGSFPGGGASDGDEPYDAERARLLMTGFVDWRPSRAQVEHETAYMFRSIYLIALAMLLKPDTVPGLFKRRVRRFRRDYLGEDDPQAMEAAEIITEGLLREQEVVAMDFTGVAPRPARKLPARTWPPPRPPYPSRKDLAKEATPLPPAEPPPGAVRYGRRGR</sequence>
<evidence type="ECO:0000256" key="1">
    <source>
        <dbReference type="SAM" id="MobiDB-lite"/>
    </source>
</evidence>
<dbReference type="HOGENOM" id="CLU_701487_0_0_5"/>
<dbReference type="Proteomes" id="UP000002629">
    <property type="component" value="Chromosome"/>
</dbReference>
<dbReference type="KEGG" id="cse:Cseg_3243"/>
<reference evidence="3" key="1">
    <citation type="journal article" date="2011" name="J. Bacteriol.">
        <title>Genome sequences of eight morphologically diverse alphaproteobacteria.</title>
        <authorList>
            <consortium name="US DOE Joint Genome Institute"/>
            <person name="Brown P.J."/>
            <person name="Kysela D.T."/>
            <person name="Buechlein A."/>
            <person name="Hemmerich C."/>
            <person name="Brun Y.V."/>
        </authorList>
    </citation>
    <scope>NUCLEOTIDE SEQUENCE [LARGE SCALE GENOMIC DNA]</scope>
    <source>
        <strain evidence="3">ATCC 21756 / DSM 7131 / JCM 7823 / NBRC 15250 / LMG 17158 / TK0059</strain>
    </source>
</reference>
<organism evidence="2 3">
    <name type="scientific">Caulobacter segnis (strain ATCC 21756 / DSM 7131 / JCM 7823 / NBRC 15250 / LMG 17158 / TK0059)</name>
    <name type="common">Mycoplana segnis</name>
    <dbReference type="NCBI Taxonomy" id="509190"/>
    <lineage>
        <taxon>Bacteria</taxon>
        <taxon>Pseudomonadati</taxon>
        <taxon>Pseudomonadota</taxon>
        <taxon>Alphaproteobacteria</taxon>
        <taxon>Caulobacterales</taxon>
        <taxon>Caulobacteraceae</taxon>
        <taxon>Caulobacter</taxon>
    </lineage>
</organism>
<feature type="region of interest" description="Disordered" evidence="1">
    <location>
        <begin position="347"/>
        <end position="393"/>
    </location>
</feature>
<dbReference type="AlphaFoldDB" id="D5VMF6"/>
<accession>D5VMF6</accession>
<protein>
    <submittedName>
        <fullName evidence="2">Uncharacterized protein</fullName>
    </submittedName>
</protein>